<dbReference type="AlphaFoldDB" id="A0A1J5FZ04"/>
<dbReference type="InterPro" id="IPR000212">
    <property type="entry name" value="DNA_helicase_UvrD/REP"/>
</dbReference>
<evidence type="ECO:0000256" key="6">
    <source>
        <dbReference type="ARBA" id="ARBA00023125"/>
    </source>
</evidence>
<evidence type="ECO:0000256" key="1">
    <source>
        <dbReference type="ARBA" id="ARBA00009922"/>
    </source>
</evidence>
<dbReference type="GO" id="GO:0005829">
    <property type="term" value="C:cytosol"/>
    <property type="evidence" value="ECO:0007669"/>
    <property type="project" value="TreeGrafter"/>
</dbReference>
<dbReference type="PANTHER" id="PTHR11070:SF2">
    <property type="entry name" value="ATP-DEPENDENT DNA HELICASE SRS2"/>
    <property type="match status" value="1"/>
</dbReference>
<dbReference type="Proteomes" id="UP000182059">
    <property type="component" value="Unassembled WGS sequence"/>
</dbReference>
<evidence type="ECO:0000256" key="3">
    <source>
        <dbReference type="ARBA" id="ARBA00022801"/>
    </source>
</evidence>
<dbReference type="PROSITE" id="PS51217">
    <property type="entry name" value="UVRD_HELICASE_CTER"/>
    <property type="match status" value="1"/>
</dbReference>
<dbReference type="GO" id="GO:0043138">
    <property type="term" value="F:3'-5' DNA helicase activity"/>
    <property type="evidence" value="ECO:0007669"/>
    <property type="project" value="UniProtKB-EC"/>
</dbReference>
<evidence type="ECO:0000259" key="13">
    <source>
        <dbReference type="PROSITE" id="PS51217"/>
    </source>
</evidence>
<comment type="caution">
    <text evidence="14">The sequence shown here is derived from an EMBL/GenBank/DDBJ whole genome shotgun (WGS) entry which is preliminary data.</text>
</comment>
<dbReference type="PANTHER" id="PTHR11070">
    <property type="entry name" value="UVRD / RECB / PCRA DNA HELICASE FAMILY MEMBER"/>
    <property type="match status" value="1"/>
</dbReference>
<dbReference type="InterPro" id="IPR014016">
    <property type="entry name" value="UvrD-like_ATP-bd"/>
</dbReference>
<dbReference type="CDD" id="cd18807">
    <property type="entry name" value="SF1_C_UvrD"/>
    <property type="match status" value="1"/>
</dbReference>
<keyword evidence="6" id="KW-0238">DNA-binding</keyword>
<comment type="catalytic activity">
    <reaction evidence="8">
        <text>Couples ATP hydrolysis with the unwinding of duplex DNA by translocating in the 3'-5' direction.</text>
        <dbReference type="EC" id="5.6.2.4"/>
    </reaction>
</comment>
<evidence type="ECO:0000256" key="2">
    <source>
        <dbReference type="ARBA" id="ARBA00022741"/>
    </source>
</evidence>
<dbReference type="Pfam" id="PF00580">
    <property type="entry name" value="UvrD-helicase"/>
    <property type="match status" value="1"/>
</dbReference>
<gene>
    <name evidence="14" type="ORF">AUK15_01525</name>
</gene>
<protein>
    <recommendedName>
        <fullName evidence="9">DNA 3'-5' helicase</fullName>
        <ecNumber evidence="9">5.6.2.4</ecNumber>
    </recommendedName>
</protein>
<dbReference type="SUPFAM" id="SSF52540">
    <property type="entry name" value="P-loop containing nucleoside triphosphate hydrolases"/>
    <property type="match status" value="1"/>
</dbReference>
<dbReference type="GO" id="GO:0016887">
    <property type="term" value="F:ATP hydrolysis activity"/>
    <property type="evidence" value="ECO:0007669"/>
    <property type="project" value="RHEA"/>
</dbReference>
<dbReference type="GO" id="GO:0000725">
    <property type="term" value="P:recombinational repair"/>
    <property type="evidence" value="ECO:0007669"/>
    <property type="project" value="TreeGrafter"/>
</dbReference>
<name>A0A1J5FZ04_9BACT</name>
<dbReference type="GO" id="GO:0005524">
    <property type="term" value="F:ATP binding"/>
    <property type="evidence" value="ECO:0007669"/>
    <property type="project" value="UniProtKB-UniRule"/>
</dbReference>
<accession>A0A1J5FZ04</accession>
<feature type="binding site" evidence="11">
    <location>
        <begin position="26"/>
        <end position="33"/>
    </location>
    <ligand>
        <name>ATP</name>
        <dbReference type="ChEBI" id="CHEBI:30616"/>
    </ligand>
</feature>
<evidence type="ECO:0000256" key="4">
    <source>
        <dbReference type="ARBA" id="ARBA00022806"/>
    </source>
</evidence>
<organism evidence="14 15">
    <name type="scientific">Candidatus Nomurabacteria bacterium CG2_30_43_9</name>
    <dbReference type="NCBI Taxonomy" id="1805283"/>
    <lineage>
        <taxon>Bacteria</taxon>
        <taxon>Candidatus Nomuraibacteriota</taxon>
    </lineage>
</organism>
<dbReference type="InterPro" id="IPR014017">
    <property type="entry name" value="DNA_helicase_UvrD-like_C"/>
</dbReference>
<evidence type="ECO:0000256" key="5">
    <source>
        <dbReference type="ARBA" id="ARBA00022840"/>
    </source>
</evidence>
<dbReference type="GO" id="GO:0003677">
    <property type="term" value="F:DNA binding"/>
    <property type="evidence" value="ECO:0007669"/>
    <property type="project" value="UniProtKB-KW"/>
</dbReference>
<sequence length="647" mass="72911">MEHLKHLNAKQKEAALHKNGPILIIAGAGTGKTSTLTHRILNLVKEGVPPSEILAITFTNKAAKEMQERVNELLAKHGFDAGLRYGDARPFIGTFHSLGVHILRARAQVFKLNKHFTIVDKNSASSLIREAVKEQGIDSKQFSPDRIAGVISRQKSALVTLAQYKADVGNAYFPMIVSAVWERYERLLARESALDFDDLILKTVILLRDHPEVRREYQNRWKYIHIDEYQDTNAVQYEMARLLAGDTMNICAVGDGDQNIYSWRGANLQNILNFENDYKGAQTILLEENYRSTQTILAVANDIIKKNTVRKEKNLFTKNILGDKISLIESYDEGGEARAVGEKIKHLIDSGTDPEDIAVLYRANFQSRALEEAFLIMEIPYQVLGIRFFERKEVKDILSYIRAGLNPESLSDIKRIIDSPPRGIGKATIMKMFARDEESLPQAGKKRVAEFWALLESIKGYALVEKTSNLIKFVSEKSGMEASLKTGRDEDNDSLENIHELVTLATKYDILPPEEAVEKLLCDATLASDQDSMMKSSRAVKLMTVHASKGLEFPYVFVTGLEQDLFPHKRMGAGPQSKEDSEEERRLFYVAITRAKKKLYLSYASVRTIFGQRQVNAPSEFLSDIDDAYTEREIGGEGGEPVINISW</sequence>
<dbReference type="EC" id="5.6.2.4" evidence="9"/>
<keyword evidence="4 11" id="KW-0347">Helicase</keyword>
<feature type="domain" description="UvrD-like helicase C-terminal" evidence="13">
    <location>
        <begin position="294"/>
        <end position="550"/>
    </location>
</feature>
<feature type="domain" description="UvrD-like helicase ATP-binding" evidence="12">
    <location>
        <begin position="5"/>
        <end position="293"/>
    </location>
</feature>
<dbReference type="InterPro" id="IPR013986">
    <property type="entry name" value="DExx_box_DNA_helicase_dom_sf"/>
</dbReference>
<dbReference type="Gene3D" id="3.40.50.300">
    <property type="entry name" value="P-loop containing nucleotide triphosphate hydrolases"/>
    <property type="match status" value="2"/>
</dbReference>
<evidence type="ECO:0000256" key="8">
    <source>
        <dbReference type="ARBA" id="ARBA00034617"/>
    </source>
</evidence>
<dbReference type="Gene3D" id="1.10.10.160">
    <property type="match status" value="1"/>
</dbReference>
<evidence type="ECO:0000256" key="9">
    <source>
        <dbReference type="ARBA" id="ARBA00034808"/>
    </source>
</evidence>
<evidence type="ECO:0000256" key="7">
    <source>
        <dbReference type="ARBA" id="ARBA00023235"/>
    </source>
</evidence>
<keyword evidence="5 11" id="KW-0067">ATP-binding</keyword>
<comment type="catalytic activity">
    <reaction evidence="10">
        <text>ATP + H2O = ADP + phosphate + H(+)</text>
        <dbReference type="Rhea" id="RHEA:13065"/>
        <dbReference type="ChEBI" id="CHEBI:15377"/>
        <dbReference type="ChEBI" id="CHEBI:15378"/>
        <dbReference type="ChEBI" id="CHEBI:30616"/>
        <dbReference type="ChEBI" id="CHEBI:43474"/>
        <dbReference type="ChEBI" id="CHEBI:456216"/>
        <dbReference type="EC" id="5.6.2.4"/>
    </reaction>
</comment>
<comment type="similarity">
    <text evidence="1">Belongs to the helicase family. UvrD subfamily.</text>
</comment>
<reference evidence="14 15" key="1">
    <citation type="journal article" date="2016" name="Environ. Microbiol.">
        <title>Genomic resolution of a cold subsurface aquifer community provides metabolic insights for novel microbes adapted to high CO concentrations.</title>
        <authorList>
            <person name="Probst A.J."/>
            <person name="Castelle C.J."/>
            <person name="Singh A."/>
            <person name="Brown C.T."/>
            <person name="Anantharaman K."/>
            <person name="Sharon I."/>
            <person name="Hug L.A."/>
            <person name="Burstein D."/>
            <person name="Emerson J.B."/>
            <person name="Thomas B.C."/>
            <person name="Banfield J.F."/>
        </authorList>
    </citation>
    <scope>NUCLEOTIDE SEQUENCE [LARGE SCALE GENOMIC DNA]</scope>
    <source>
        <strain evidence="14">CG2_30_43_9</strain>
    </source>
</reference>
<dbReference type="CDD" id="cd17932">
    <property type="entry name" value="DEXQc_UvrD"/>
    <property type="match status" value="1"/>
</dbReference>
<evidence type="ECO:0000313" key="15">
    <source>
        <dbReference type="Proteomes" id="UP000182059"/>
    </source>
</evidence>
<dbReference type="EMBL" id="MNYX01000042">
    <property type="protein sequence ID" value="OIP65545.1"/>
    <property type="molecule type" value="Genomic_DNA"/>
</dbReference>
<dbReference type="PROSITE" id="PS51198">
    <property type="entry name" value="UVRD_HELICASE_ATP_BIND"/>
    <property type="match status" value="1"/>
</dbReference>
<evidence type="ECO:0000256" key="11">
    <source>
        <dbReference type="PROSITE-ProRule" id="PRU00560"/>
    </source>
</evidence>
<keyword evidence="7" id="KW-0413">Isomerase</keyword>
<evidence type="ECO:0000256" key="10">
    <source>
        <dbReference type="ARBA" id="ARBA00048988"/>
    </source>
</evidence>
<evidence type="ECO:0000313" key="14">
    <source>
        <dbReference type="EMBL" id="OIP65545.1"/>
    </source>
</evidence>
<dbReference type="GO" id="GO:0033202">
    <property type="term" value="C:DNA helicase complex"/>
    <property type="evidence" value="ECO:0007669"/>
    <property type="project" value="TreeGrafter"/>
</dbReference>
<dbReference type="InterPro" id="IPR027417">
    <property type="entry name" value="P-loop_NTPase"/>
</dbReference>
<dbReference type="Gene3D" id="1.10.486.10">
    <property type="entry name" value="PCRA, domain 4"/>
    <property type="match status" value="1"/>
</dbReference>
<dbReference type="Pfam" id="PF13361">
    <property type="entry name" value="UvrD_C"/>
    <property type="match status" value="1"/>
</dbReference>
<keyword evidence="3 11" id="KW-0378">Hydrolase</keyword>
<keyword evidence="2 11" id="KW-0547">Nucleotide-binding</keyword>
<evidence type="ECO:0000259" key="12">
    <source>
        <dbReference type="PROSITE" id="PS51198"/>
    </source>
</evidence>
<proteinExistence type="inferred from homology"/>